<sequence>MKWRLTRRRFLMGSAGAALGVGLYTWRIEPRWVTVVRHDMPVRNLPPELNGKTLAQVSDLHSGARVDADYLAACMRDLSALRPDIVVVTGDVTDHGAVGAHAHDIETIFAALDPPPLGTFAVLGNHDFGTAWSDLGAGAEVAAQLSSAGVTVLRNESRVVAGLRIAGVDDYWCPNFKPEAVFPRLDADEPTVVLCHNPDAADRPVDWGRFRGWILSGHTHGGQCKPPFLPPPLLPVANKRYTAGAFDLGDGRSMYINRGLGHTLRVRFNVRPEITLHRLVRA</sequence>
<keyword evidence="2" id="KW-0378">Hydrolase</keyword>
<organism evidence="4 5">
    <name type="scientific">Gemmata obscuriglobus</name>
    <dbReference type="NCBI Taxonomy" id="114"/>
    <lineage>
        <taxon>Bacteria</taxon>
        <taxon>Pseudomonadati</taxon>
        <taxon>Planctomycetota</taxon>
        <taxon>Planctomycetia</taxon>
        <taxon>Gemmatales</taxon>
        <taxon>Gemmataceae</taxon>
        <taxon>Gemmata</taxon>
    </lineage>
</organism>
<evidence type="ECO:0000256" key="2">
    <source>
        <dbReference type="ARBA" id="ARBA00022801"/>
    </source>
</evidence>
<evidence type="ECO:0000259" key="3">
    <source>
        <dbReference type="Pfam" id="PF00149"/>
    </source>
</evidence>
<dbReference type="InterPro" id="IPR051158">
    <property type="entry name" value="Metallophosphoesterase_sf"/>
</dbReference>
<gene>
    <name evidence="4" type="ORF">C1280_17875</name>
</gene>
<dbReference type="AlphaFoldDB" id="A0A2Z3GYZ6"/>
<dbReference type="Pfam" id="PF00149">
    <property type="entry name" value="Metallophos"/>
    <property type="match status" value="1"/>
</dbReference>
<dbReference type="PANTHER" id="PTHR31302">
    <property type="entry name" value="TRANSMEMBRANE PROTEIN WITH METALLOPHOSPHOESTERASE DOMAIN-RELATED"/>
    <property type="match status" value="1"/>
</dbReference>
<dbReference type="GO" id="GO:0046872">
    <property type="term" value="F:metal ion binding"/>
    <property type="evidence" value="ECO:0007669"/>
    <property type="project" value="UniProtKB-KW"/>
</dbReference>
<proteinExistence type="predicted"/>
<keyword evidence="5" id="KW-1185">Reference proteome</keyword>
<name>A0A2Z3GYZ6_9BACT</name>
<dbReference type="Gene3D" id="3.60.21.10">
    <property type="match status" value="1"/>
</dbReference>
<evidence type="ECO:0000313" key="5">
    <source>
        <dbReference type="Proteomes" id="UP000245802"/>
    </source>
</evidence>
<dbReference type="GO" id="GO:0008758">
    <property type="term" value="F:UDP-2,3-diacylglucosamine hydrolase activity"/>
    <property type="evidence" value="ECO:0007669"/>
    <property type="project" value="TreeGrafter"/>
</dbReference>
<reference evidence="4 5" key="1">
    <citation type="submission" date="2018-01" db="EMBL/GenBank/DDBJ databases">
        <title>G. obscuriglobus.</title>
        <authorList>
            <person name="Franke J."/>
            <person name="Blomberg W."/>
            <person name="Selmecki A."/>
        </authorList>
    </citation>
    <scope>NUCLEOTIDE SEQUENCE [LARGE SCALE GENOMIC DNA]</scope>
    <source>
        <strain evidence="4 5">DSM 5831</strain>
    </source>
</reference>
<dbReference type="InterPro" id="IPR006311">
    <property type="entry name" value="TAT_signal"/>
</dbReference>
<dbReference type="RefSeq" id="WP_010036832.1">
    <property type="nucleotide sequence ID" value="NZ_CP025958.1"/>
</dbReference>
<dbReference type="InterPro" id="IPR029052">
    <property type="entry name" value="Metallo-depent_PP-like"/>
</dbReference>
<dbReference type="GO" id="GO:0009245">
    <property type="term" value="P:lipid A biosynthetic process"/>
    <property type="evidence" value="ECO:0007669"/>
    <property type="project" value="TreeGrafter"/>
</dbReference>
<dbReference type="EMBL" id="CP025958">
    <property type="protein sequence ID" value="AWM38668.1"/>
    <property type="molecule type" value="Genomic_DNA"/>
</dbReference>
<accession>A0A2Z3GYZ6</accession>
<protein>
    <submittedName>
        <fullName evidence="4">Phosphoesterase</fullName>
    </submittedName>
</protein>
<dbReference type="GO" id="GO:0016020">
    <property type="term" value="C:membrane"/>
    <property type="evidence" value="ECO:0007669"/>
    <property type="project" value="GOC"/>
</dbReference>
<dbReference type="PROSITE" id="PS51318">
    <property type="entry name" value="TAT"/>
    <property type="match status" value="1"/>
</dbReference>
<dbReference type="InterPro" id="IPR004843">
    <property type="entry name" value="Calcineurin-like_PHP"/>
</dbReference>
<dbReference type="OrthoDB" id="9780884at2"/>
<dbReference type="SUPFAM" id="SSF56300">
    <property type="entry name" value="Metallo-dependent phosphatases"/>
    <property type="match status" value="1"/>
</dbReference>
<evidence type="ECO:0000256" key="1">
    <source>
        <dbReference type="ARBA" id="ARBA00022723"/>
    </source>
</evidence>
<dbReference type="KEGG" id="gog:C1280_17875"/>
<evidence type="ECO:0000313" key="4">
    <source>
        <dbReference type="EMBL" id="AWM38668.1"/>
    </source>
</evidence>
<dbReference type="PANTHER" id="PTHR31302:SF31">
    <property type="entry name" value="PHOSPHODIESTERASE YAEI"/>
    <property type="match status" value="1"/>
</dbReference>
<keyword evidence="1" id="KW-0479">Metal-binding</keyword>
<dbReference type="Proteomes" id="UP000245802">
    <property type="component" value="Chromosome"/>
</dbReference>
<feature type="domain" description="Calcineurin-like phosphoesterase" evidence="3">
    <location>
        <begin position="54"/>
        <end position="221"/>
    </location>
</feature>